<keyword evidence="3" id="KW-1185">Reference proteome</keyword>
<comment type="caution">
    <text evidence="2">The sequence shown here is derived from an EMBL/GenBank/DDBJ whole genome shotgun (WGS) entry which is preliminary data.</text>
</comment>
<organism evidence="2 3">
    <name type="scientific">Colocasia esculenta</name>
    <name type="common">Wild taro</name>
    <name type="synonym">Arum esculentum</name>
    <dbReference type="NCBI Taxonomy" id="4460"/>
    <lineage>
        <taxon>Eukaryota</taxon>
        <taxon>Viridiplantae</taxon>
        <taxon>Streptophyta</taxon>
        <taxon>Embryophyta</taxon>
        <taxon>Tracheophyta</taxon>
        <taxon>Spermatophyta</taxon>
        <taxon>Magnoliopsida</taxon>
        <taxon>Liliopsida</taxon>
        <taxon>Araceae</taxon>
        <taxon>Aroideae</taxon>
        <taxon>Colocasieae</taxon>
        <taxon>Colocasia</taxon>
    </lineage>
</organism>
<gene>
    <name evidence="2" type="ORF">Taro_033712</name>
</gene>
<dbReference type="EMBL" id="NMUH01002595">
    <property type="protein sequence ID" value="MQM00964.1"/>
    <property type="molecule type" value="Genomic_DNA"/>
</dbReference>
<protein>
    <submittedName>
        <fullName evidence="2">Uncharacterized protein</fullName>
    </submittedName>
</protein>
<proteinExistence type="predicted"/>
<evidence type="ECO:0000313" key="3">
    <source>
        <dbReference type="Proteomes" id="UP000652761"/>
    </source>
</evidence>
<evidence type="ECO:0000256" key="1">
    <source>
        <dbReference type="SAM" id="MobiDB-lite"/>
    </source>
</evidence>
<evidence type="ECO:0000313" key="2">
    <source>
        <dbReference type="EMBL" id="MQM00964.1"/>
    </source>
</evidence>
<feature type="non-terminal residue" evidence="2">
    <location>
        <position position="1"/>
    </location>
</feature>
<name>A0A843W9S1_COLES</name>
<dbReference type="AlphaFoldDB" id="A0A843W9S1"/>
<feature type="region of interest" description="Disordered" evidence="1">
    <location>
        <begin position="1"/>
        <end position="28"/>
    </location>
</feature>
<dbReference type="Proteomes" id="UP000652761">
    <property type="component" value="Unassembled WGS sequence"/>
</dbReference>
<reference evidence="2" key="1">
    <citation type="submission" date="2017-07" db="EMBL/GenBank/DDBJ databases">
        <title>Taro Niue Genome Assembly and Annotation.</title>
        <authorList>
            <person name="Atibalentja N."/>
            <person name="Keating K."/>
            <person name="Fields C.J."/>
        </authorList>
    </citation>
    <scope>NUCLEOTIDE SEQUENCE</scope>
    <source>
        <strain evidence="2">Niue_2</strain>
        <tissue evidence="2">Leaf</tissue>
    </source>
</reference>
<feature type="region of interest" description="Disordered" evidence="1">
    <location>
        <begin position="52"/>
        <end position="153"/>
    </location>
</feature>
<sequence length="153" mass="16991">MPKSVESLKGRGLRSTRMRSREEEDVPVGLPGSSCLLMVEYVAWDGYNRTTSQRTCSAPFGNAFRAGDPHGGSNMPFGNIQGCSKKKKKRKKKKKKKRRRRRPVEEEAGGGGGGRRRRWKRLPELGGKGEHPCVLPLTPKPASFGVLGWEGRT</sequence>
<feature type="compositionally biased region" description="Basic and acidic residues" evidence="1">
    <location>
        <begin position="121"/>
        <end position="131"/>
    </location>
</feature>
<feature type="compositionally biased region" description="Basic residues" evidence="1">
    <location>
        <begin position="84"/>
        <end position="102"/>
    </location>
</feature>
<accession>A0A843W9S1</accession>